<dbReference type="OrthoDB" id="204924at2157"/>
<proteinExistence type="predicted"/>
<feature type="region of interest" description="Disordered" evidence="1">
    <location>
        <begin position="132"/>
        <end position="173"/>
    </location>
</feature>
<reference evidence="2 3" key="1">
    <citation type="submission" date="2017-09" db="EMBL/GenBank/DDBJ databases">
        <title>Genome sequences of Natrinema ejinorence JCM 13890T.</title>
        <authorList>
            <person name="Roh S.W."/>
            <person name="Kim Y.B."/>
            <person name="Kim J.Y."/>
        </authorList>
    </citation>
    <scope>NUCLEOTIDE SEQUENCE [LARGE SCALE GENOMIC DNA]</scope>
    <source>
        <strain evidence="2 3">JCM 13890</strain>
    </source>
</reference>
<dbReference type="PROSITE" id="PS51257">
    <property type="entry name" value="PROKAR_LIPOPROTEIN"/>
    <property type="match status" value="1"/>
</dbReference>
<dbReference type="AlphaFoldDB" id="A0A2A5QU11"/>
<dbReference type="Proteomes" id="UP000219689">
    <property type="component" value="Unassembled WGS sequence"/>
</dbReference>
<sequence>MNRRTLLRTAGVAATVGLSGCLEALQEHYQGSFQGLVPIEIHSEADRHFDLTLEAYVPGTNRQTYDESYTITANQSASPPHLEATEQNFRVVKYGREDDEETFRETTITPSTKFVNIRITNDDLILDVDRGRETEANATDPNATAPRTTGESGANETESIDGDGDPADTDTAD</sequence>
<evidence type="ECO:0000313" key="2">
    <source>
        <dbReference type="EMBL" id="PCR90331.1"/>
    </source>
</evidence>
<feature type="compositionally biased region" description="Acidic residues" evidence="1">
    <location>
        <begin position="158"/>
        <end position="173"/>
    </location>
</feature>
<dbReference type="RefSeq" id="WP_097379279.1">
    <property type="nucleotide sequence ID" value="NZ_NXNI01000001.1"/>
</dbReference>
<dbReference type="EMBL" id="NXNI01000001">
    <property type="protein sequence ID" value="PCR90331.1"/>
    <property type="molecule type" value="Genomic_DNA"/>
</dbReference>
<comment type="caution">
    <text evidence="2">The sequence shown here is derived from an EMBL/GenBank/DDBJ whole genome shotgun (WGS) entry which is preliminary data.</text>
</comment>
<gene>
    <name evidence="2" type="ORF">CP557_07150</name>
</gene>
<accession>A0A2A5QU11</accession>
<keyword evidence="3" id="KW-1185">Reference proteome</keyword>
<feature type="compositionally biased region" description="Polar residues" evidence="1">
    <location>
        <begin position="136"/>
        <end position="157"/>
    </location>
</feature>
<evidence type="ECO:0000313" key="3">
    <source>
        <dbReference type="Proteomes" id="UP000219689"/>
    </source>
</evidence>
<evidence type="ECO:0000256" key="1">
    <source>
        <dbReference type="SAM" id="MobiDB-lite"/>
    </source>
</evidence>
<name>A0A2A5QU11_9EURY</name>
<organism evidence="2 3">
    <name type="scientific">Natrinema ejinorense</name>
    <dbReference type="NCBI Taxonomy" id="373386"/>
    <lineage>
        <taxon>Archaea</taxon>
        <taxon>Methanobacteriati</taxon>
        <taxon>Methanobacteriota</taxon>
        <taxon>Stenosarchaea group</taxon>
        <taxon>Halobacteria</taxon>
        <taxon>Halobacteriales</taxon>
        <taxon>Natrialbaceae</taxon>
        <taxon>Natrinema</taxon>
    </lineage>
</organism>
<protein>
    <submittedName>
        <fullName evidence="2">Uncharacterized protein</fullName>
    </submittedName>
</protein>